<dbReference type="EMBL" id="HE663493">
    <property type="protein sequence ID" value="CCG06989.1"/>
    <property type="molecule type" value="Genomic_DNA"/>
</dbReference>
<reference evidence="5 6" key="1">
    <citation type="submission" date="2012-02" db="EMBL/GenBank/DDBJ databases">
        <title>Shotgun genome sequence of Phaeospirillum photometricum DSM 122.</title>
        <authorList>
            <person name="Duquesne K."/>
            <person name="Sturgis J."/>
        </authorList>
    </citation>
    <scope>NUCLEOTIDE SEQUENCE [LARGE SCALE GENOMIC DNA]</scope>
    <source>
        <strain evidence="6">DSM122</strain>
    </source>
</reference>
<organism evidence="5 6">
    <name type="scientific">Pararhodospirillum photometricum DSM 122</name>
    <dbReference type="NCBI Taxonomy" id="1150469"/>
    <lineage>
        <taxon>Bacteria</taxon>
        <taxon>Pseudomonadati</taxon>
        <taxon>Pseudomonadota</taxon>
        <taxon>Alphaproteobacteria</taxon>
        <taxon>Rhodospirillales</taxon>
        <taxon>Rhodospirillaceae</taxon>
        <taxon>Pararhodospirillum</taxon>
    </lineage>
</organism>
<dbReference type="GO" id="GO:0103068">
    <property type="term" value="F:leukotriene C4 gamma-glutamyl transferase activity"/>
    <property type="evidence" value="ECO:0007669"/>
    <property type="project" value="UniProtKB-EC"/>
</dbReference>
<name>H6SNB3_PARPM</name>
<protein>
    <submittedName>
        <fullName evidence="5">Gamma-glutamyltranspeptidase</fullName>
        <ecNumber evidence="5">2.3.2.2</ecNumber>
    </submittedName>
</protein>
<evidence type="ECO:0000256" key="2">
    <source>
        <dbReference type="ARBA" id="ARBA00022679"/>
    </source>
</evidence>
<evidence type="ECO:0000256" key="1">
    <source>
        <dbReference type="ARBA" id="ARBA00009381"/>
    </source>
</evidence>
<dbReference type="Pfam" id="PF01019">
    <property type="entry name" value="G_glu_transpept"/>
    <property type="match status" value="1"/>
</dbReference>
<keyword evidence="6" id="KW-1185">Reference proteome</keyword>
<accession>H6SNB3</accession>
<dbReference type="InterPro" id="IPR051792">
    <property type="entry name" value="GGT_bact"/>
</dbReference>
<sequence length="291" mass="29845">MAVPALARGLFALHARLGSWRWESLLTPAESLARFGFPVSRALHQRLIDLPPTFTPRAEGLSPFLAEGQILVLHDLAATLGRLRQRGAGVMHDGPLAREIVAGARAQGLILDQEALRAQVPQWVASETSRHGYETVARATQEGSLIPGAGSPGATGFVVADPKGNAVSCVLTMGRPFGTGRMLGDQGFLAASSELGGGEPLAALLVINTNSKEFHAGIAGAGAQAPAGVSAAAQGLLDRKEAPDAALAHAVKAGPAHVNVASCPEGIPPHPQSCQIGVDPRGAGYGLRSGT</sequence>
<proteinExistence type="inferred from homology"/>
<dbReference type="PANTHER" id="PTHR43199">
    <property type="entry name" value="GLUTATHIONE HYDROLASE"/>
    <property type="match status" value="1"/>
</dbReference>
<dbReference type="InterPro" id="IPR043137">
    <property type="entry name" value="GGT_ssub_C"/>
</dbReference>
<dbReference type="AlphaFoldDB" id="H6SNB3"/>
<dbReference type="GO" id="GO:0016787">
    <property type="term" value="F:hydrolase activity"/>
    <property type="evidence" value="ECO:0007669"/>
    <property type="project" value="UniProtKB-KW"/>
</dbReference>
<dbReference type="PATRIC" id="fig|1150469.3.peg.424"/>
<dbReference type="Proteomes" id="UP000033220">
    <property type="component" value="Chromosome DSM 122"/>
</dbReference>
<evidence type="ECO:0000256" key="3">
    <source>
        <dbReference type="ARBA" id="ARBA00022801"/>
    </source>
</evidence>
<dbReference type="InterPro" id="IPR029055">
    <property type="entry name" value="Ntn_hydrolases_N"/>
</dbReference>
<keyword evidence="2 5" id="KW-0808">Transferase</keyword>
<dbReference type="PANTHER" id="PTHR43199:SF1">
    <property type="entry name" value="GLUTATHIONE HYDROLASE PROENZYME"/>
    <property type="match status" value="1"/>
</dbReference>
<dbReference type="STRING" id="1150469.RSPPHO_00363"/>
<dbReference type="KEGG" id="rpm:RSPPHO_00363"/>
<dbReference type="eggNOG" id="COG0405">
    <property type="taxonomic scope" value="Bacteria"/>
</dbReference>
<dbReference type="Gene3D" id="3.60.20.40">
    <property type="match status" value="1"/>
</dbReference>
<gene>
    <name evidence="5" type="ORF">RSPPHO_00363</name>
</gene>
<dbReference type="EC" id="2.3.2.2" evidence="5"/>
<dbReference type="HOGENOM" id="CLU_956057_0_0_5"/>
<evidence type="ECO:0000256" key="4">
    <source>
        <dbReference type="ARBA" id="ARBA00023145"/>
    </source>
</evidence>
<dbReference type="SUPFAM" id="SSF56235">
    <property type="entry name" value="N-terminal nucleophile aminohydrolases (Ntn hydrolases)"/>
    <property type="match status" value="1"/>
</dbReference>
<evidence type="ECO:0000313" key="5">
    <source>
        <dbReference type="EMBL" id="CCG06989.1"/>
    </source>
</evidence>
<evidence type="ECO:0000313" key="6">
    <source>
        <dbReference type="Proteomes" id="UP000033220"/>
    </source>
</evidence>
<comment type="similarity">
    <text evidence="1">Belongs to the gamma-glutamyltransferase family.</text>
</comment>
<keyword evidence="5" id="KW-0012">Acyltransferase</keyword>
<keyword evidence="3" id="KW-0378">Hydrolase</keyword>
<keyword evidence="4" id="KW-0865">Zymogen</keyword>